<protein>
    <recommendedName>
        <fullName evidence="5">PhnA-like protein</fullName>
    </recommendedName>
</protein>
<evidence type="ECO:0000256" key="2">
    <source>
        <dbReference type="SAM" id="Phobius"/>
    </source>
</evidence>
<name>A0ABX7B9W5_9PROT</name>
<keyword evidence="2" id="KW-0472">Membrane</keyword>
<keyword evidence="4" id="KW-1185">Reference proteome</keyword>
<keyword evidence="2" id="KW-0812">Transmembrane</keyword>
<proteinExistence type="predicted"/>
<sequence length="290" mass="29599">MQGRRYQDSYGTWGGSAAPVAGTEIIEYRRIAWSAVFAGVVVALALNLVLAILGIGIGLTTIDPAQGESPQAATLGIAATLWWIVSALISLAAGGWVAGRMAGMPTRVDGALHGLITWGIATLLLFWLLTSAVGSLIGGTFSVVGNALSTATQEATQAAGQAAGQTDPGTAQGIQEQARALLAPEGGSLPQGALDTVSRIARGDVSQEELQSAATRLAEQAGIPQEQARQTIDNLRQQYAETAEQATQAAQATADTVSSAALWSFLALVLGALAGSLGGMAGSPAGWDRY</sequence>
<accession>A0ABX7B9W5</accession>
<feature type="transmembrane region" description="Helical" evidence="2">
    <location>
        <begin position="31"/>
        <end position="57"/>
    </location>
</feature>
<evidence type="ECO:0000313" key="4">
    <source>
        <dbReference type="Proteomes" id="UP000595197"/>
    </source>
</evidence>
<keyword evidence="2" id="KW-1133">Transmembrane helix</keyword>
<feature type="transmembrane region" description="Helical" evidence="2">
    <location>
        <begin position="260"/>
        <end position="281"/>
    </location>
</feature>
<dbReference type="EMBL" id="CP067420">
    <property type="protein sequence ID" value="QQP91153.1"/>
    <property type="molecule type" value="Genomic_DNA"/>
</dbReference>
<feature type="coiled-coil region" evidence="1">
    <location>
        <begin position="225"/>
        <end position="252"/>
    </location>
</feature>
<feature type="transmembrane region" description="Helical" evidence="2">
    <location>
        <begin position="110"/>
        <end position="129"/>
    </location>
</feature>
<gene>
    <name evidence="3" type="ORF">IGS68_08070</name>
</gene>
<evidence type="ECO:0000256" key="1">
    <source>
        <dbReference type="SAM" id="Coils"/>
    </source>
</evidence>
<organism evidence="3 4">
    <name type="scientific">Skermanella cutis</name>
    <dbReference type="NCBI Taxonomy" id="2775420"/>
    <lineage>
        <taxon>Bacteria</taxon>
        <taxon>Pseudomonadati</taxon>
        <taxon>Pseudomonadota</taxon>
        <taxon>Alphaproteobacteria</taxon>
        <taxon>Rhodospirillales</taxon>
        <taxon>Azospirillaceae</taxon>
        <taxon>Skermanella</taxon>
    </lineage>
</organism>
<evidence type="ECO:0000313" key="3">
    <source>
        <dbReference type="EMBL" id="QQP91153.1"/>
    </source>
</evidence>
<evidence type="ECO:0008006" key="5">
    <source>
        <dbReference type="Google" id="ProtNLM"/>
    </source>
</evidence>
<feature type="transmembrane region" description="Helical" evidence="2">
    <location>
        <begin position="77"/>
        <end position="98"/>
    </location>
</feature>
<dbReference type="RefSeq" id="WP_201078770.1">
    <property type="nucleotide sequence ID" value="NZ_CP067420.1"/>
</dbReference>
<dbReference type="Proteomes" id="UP000595197">
    <property type="component" value="Chromosome"/>
</dbReference>
<reference evidence="3" key="1">
    <citation type="submission" date="2021-02" db="EMBL/GenBank/DDBJ databases">
        <title>Skermanella TT6 skin isolate.</title>
        <authorList>
            <person name="Lee K."/>
            <person name="Ganzorig M."/>
        </authorList>
    </citation>
    <scope>NUCLEOTIDE SEQUENCE</scope>
    <source>
        <strain evidence="3">TT6</strain>
    </source>
</reference>
<keyword evidence="1" id="KW-0175">Coiled coil</keyword>